<dbReference type="InterPro" id="IPR036116">
    <property type="entry name" value="FN3_sf"/>
</dbReference>
<dbReference type="Proteomes" id="UP001174136">
    <property type="component" value="Unassembled WGS sequence"/>
</dbReference>
<protein>
    <submittedName>
        <fullName evidence="4">Interferon alpha/beta receptor 1a</fullName>
    </submittedName>
</protein>
<feature type="transmembrane region" description="Helical" evidence="1">
    <location>
        <begin position="225"/>
        <end position="247"/>
    </location>
</feature>
<evidence type="ECO:0000313" key="4">
    <source>
        <dbReference type="EMBL" id="KAK0154003.1"/>
    </source>
</evidence>
<evidence type="ECO:0000256" key="2">
    <source>
        <dbReference type="SAM" id="SignalP"/>
    </source>
</evidence>
<accession>A0AA47N7R7</accession>
<dbReference type="CDD" id="cd00063">
    <property type="entry name" value="FN3"/>
    <property type="match status" value="1"/>
</dbReference>
<keyword evidence="2" id="KW-0732">Signal</keyword>
<proteinExistence type="predicted"/>
<dbReference type="GO" id="GO:0005886">
    <property type="term" value="C:plasma membrane"/>
    <property type="evidence" value="ECO:0007669"/>
    <property type="project" value="TreeGrafter"/>
</dbReference>
<dbReference type="Pfam" id="PF09294">
    <property type="entry name" value="Interfer-bind"/>
    <property type="match status" value="1"/>
</dbReference>
<dbReference type="EMBL" id="JAOPHQ010000593">
    <property type="protein sequence ID" value="KAK0154003.1"/>
    <property type="molecule type" value="Genomic_DNA"/>
</dbReference>
<dbReference type="Gene3D" id="2.60.40.10">
    <property type="entry name" value="Immunoglobulins"/>
    <property type="match status" value="2"/>
</dbReference>
<dbReference type="GO" id="GO:0004896">
    <property type="term" value="F:cytokine receptor activity"/>
    <property type="evidence" value="ECO:0007669"/>
    <property type="project" value="TreeGrafter"/>
</dbReference>
<keyword evidence="5" id="KW-1185">Reference proteome</keyword>
<sequence>MPMKHLVLLECIICTVFGGLPKPHLEMDAVNTRYLLRWQWSDSTHSVTNGNASIKFATQVTYSHLETKEDSYTDMCFGVETYCDYSTHLKYNAEYVLRVRAESGGQRSDWASLYFCPEDNADLGAPSELRVEAGVSMVTLSFKEPMAEDGEPMSSMLSPMAFRLRFWTDDEPSQHHMRNLSTTLHTLSLRAHTRYCLQVQAFSAAFEKASKYTPPKCTTTLGPTLLWPILLPLPVCVVLLGVAYFVWKRSRRRMLLRYPIPSSMVVRFTTLACVHRPLQCIDNHVQVCFLSSTLCTQLHSKCHCPLLVVPQETTCVVTAMVAMPTVEQPSQDTCTPTHAAALGPEAEGCNR</sequence>
<reference evidence="4" key="1">
    <citation type="journal article" date="2023" name="Front. Mar. Sci.">
        <title>A new Merluccius polli reference genome to investigate the effects of global change in West African waters.</title>
        <authorList>
            <person name="Mateo J.L."/>
            <person name="Blanco-Fernandez C."/>
            <person name="Garcia-Vazquez E."/>
            <person name="Machado-Schiaffino G."/>
        </authorList>
    </citation>
    <scope>NUCLEOTIDE SEQUENCE</scope>
    <source>
        <strain evidence="4">C29</strain>
        <tissue evidence="4">Fin</tissue>
    </source>
</reference>
<dbReference type="AlphaFoldDB" id="A0AA47N7R7"/>
<dbReference type="Pfam" id="PF01108">
    <property type="entry name" value="Tissue_fac"/>
    <property type="match status" value="1"/>
</dbReference>
<gene>
    <name evidence="4" type="primary">ifnar1a_1</name>
    <name evidence="4" type="ORF">N1851_003914</name>
</gene>
<feature type="domain" description="Fibronectin type-III" evidence="3">
    <location>
        <begin position="125"/>
        <end position="223"/>
    </location>
</feature>
<dbReference type="SUPFAM" id="SSF49265">
    <property type="entry name" value="Fibronectin type III"/>
    <property type="match status" value="2"/>
</dbReference>
<dbReference type="PROSITE" id="PS50853">
    <property type="entry name" value="FN3"/>
    <property type="match status" value="1"/>
</dbReference>
<keyword evidence="1" id="KW-0472">Membrane</keyword>
<keyword evidence="1" id="KW-1133">Transmembrane helix</keyword>
<dbReference type="PANTHER" id="PTHR20859:SF85">
    <property type="entry name" value="INTERFERON ALPHA_BETA RECEPTOR 1 ISOFORM X1"/>
    <property type="match status" value="1"/>
</dbReference>
<evidence type="ECO:0000256" key="1">
    <source>
        <dbReference type="SAM" id="Phobius"/>
    </source>
</evidence>
<feature type="chain" id="PRO_5041269638" evidence="2">
    <location>
        <begin position="19"/>
        <end position="351"/>
    </location>
</feature>
<evidence type="ECO:0000259" key="3">
    <source>
        <dbReference type="PROSITE" id="PS50853"/>
    </source>
</evidence>
<dbReference type="PANTHER" id="PTHR20859">
    <property type="entry name" value="INTERFERON/INTERLEUKIN RECEPTOR"/>
    <property type="match status" value="1"/>
</dbReference>
<dbReference type="InterPro" id="IPR013783">
    <property type="entry name" value="Ig-like_fold"/>
</dbReference>
<organism evidence="4 5">
    <name type="scientific">Merluccius polli</name>
    <name type="common">Benguela hake</name>
    <name type="synonym">Merluccius cadenati</name>
    <dbReference type="NCBI Taxonomy" id="89951"/>
    <lineage>
        <taxon>Eukaryota</taxon>
        <taxon>Metazoa</taxon>
        <taxon>Chordata</taxon>
        <taxon>Craniata</taxon>
        <taxon>Vertebrata</taxon>
        <taxon>Euteleostomi</taxon>
        <taxon>Actinopterygii</taxon>
        <taxon>Neopterygii</taxon>
        <taxon>Teleostei</taxon>
        <taxon>Neoteleostei</taxon>
        <taxon>Acanthomorphata</taxon>
        <taxon>Zeiogadaria</taxon>
        <taxon>Gadariae</taxon>
        <taxon>Gadiformes</taxon>
        <taxon>Gadoidei</taxon>
        <taxon>Merlucciidae</taxon>
        <taxon>Merluccius</taxon>
    </lineage>
</organism>
<evidence type="ECO:0000313" key="5">
    <source>
        <dbReference type="Proteomes" id="UP001174136"/>
    </source>
</evidence>
<dbReference type="InterPro" id="IPR015373">
    <property type="entry name" value="Interferon/interleukin_rcp_dom"/>
</dbReference>
<keyword evidence="4" id="KW-0675">Receptor</keyword>
<name>A0AA47N7R7_MERPO</name>
<comment type="caution">
    <text evidence="4">The sequence shown here is derived from an EMBL/GenBank/DDBJ whole genome shotgun (WGS) entry which is preliminary data.</text>
</comment>
<keyword evidence="1" id="KW-0812">Transmembrane</keyword>
<dbReference type="InterPro" id="IPR003961">
    <property type="entry name" value="FN3_dom"/>
</dbReference>
<feature type="signal peptide" evidence="2">
    <location>
        <begin position="1"/>
        <end position="18"/>
    </location>
</feature>
<dbReference type="InterPro" id="IPR050650">
    <property type="entry name" value="Type-II_Cytokine-TF_Rcpt"/>
</dbReference>